<comment type="caution">
    <text evidence="1">The sequence shown here is derived from an EMBL/GenBank/DDBJ whole genome shotgun (WGS) entry which is preliminary data.</text>
</comment>
<accession>A0A645FCM6</accession>
<sequence>MSLAEVQNPFELFNESVSFSLIFSLIKDFKSLSFKIKSITDAFKLLSFTHSNSLVLSQKNSAR</sequence>
<dbReference type="AlphaFoldDB" id="A0A645FCM6"/>
<reference evidence="1" key="1">
    <citation type="submission" date="2019-08" db="EMBL/GenBank/DDBJ databases">
        <authorList>
            <person name="Kucharzyk K."/>
            <person name="Murdoch R.W."/>
            <person name="Higgins S."/>
            <person name="Loffler F."/>
        </authorList>
    </citation>
    <scope>NUCLEOTIDE SEQUENCE</scope>
</reference>
<proteinExistence type="predicted"/>
<name>A0A645FCM6_9ZZZZ</name>
<evidence type="ECO:0000313" key="1">
    <source>
        <dbReference type="EMBL" id="MPN12081.1"/>
    </source>
</evidence>
<gene>
    <name evidence="1" type="ORF">SDC9_159391</name>
</gene>
<organism evidence="1">
    <name type="scientific">bioreactor metagenome</name>
    <dbReference type="NCBI Taxonomy" id="1076179"/>
    <lineage>
        <taxon>unclassified sequences</taxon>
        <taxon>metagenomes</taxon>
        <taxon>ecological metagenomes</taxon>
    </lineage>
</organism>
<protein>
    <submittedName>
        <fullName evidence="1">Uncharacterized protein</fullName>
    </submittedName>
</protein>
<dbReference type="EMBL" id="VSSQ01058352">
    <property type="protein sequence ID" value="MPN12081.1"/>
    <property type="molecule type" value="Genomic_DNA"/>
</dbReference>